<organism evidence="3 4">
    <name type="scientific">Mugilogobius chulae</name>
    <name type="common">yellowstripe goby</name>
    <dbReference type="NCBI Taxonomy" id="88201"/>
    <lineage>
        <taxon>Eukaryota</taxon>
        <taxon>Metazoa</taxon>
        <taxon>Chordata</taxon>
        <taxon>Craniata</taxon>
        <taxon>Vertebrata</taxon>
        <taxon>Euteleostomi</taxon>
        <taxon>Actinopterygii</taxon>
        <taxon>Neopterygii</taxon>
        <taxon>Teleostei</taxon>
        <taxon>Neoteleostei</taxon>
        <taxon>Acanthomorphata</taxon>
        <taxon>Gobiaria</taxon>
        <taxon>Gobiiformes</taxon>
        <taxon>Gobioidei</taxon>
        <taxon>Gobiidae</taxon>
        <taxon>Gobionellinae</taxon>
        <taxon>Mugilogobius</taxon>
    </lineage>
</organism>
<dbReference type="EMBL" id="JBBPFD010000615">
    <property type="protein sequence ID" value="KAK7878123.1"/>
    <property type="molecule type" value="Genomic_DNA"/>
</dbReference>
<dbReference type="Pfam" id="PF18020">
    <property type="entry name" value="TIG_2"/>
    <property type="match status" value="1"/>
</dbReference>
<feature type="compositionally biased region" description="Basic residues" evidence="1">
    <location>
        <begin position="269"/>
        <end position="289"/>
    </location>
</feature>
<evidence type="ECO:0000256" key="1">
    <source>
        <dbReference type="SAM" id="MobiDB-lite"/>
    </source>
</evidence>
<dbReference type="GO" id="GO:0017154">
    <property type="term" value="F:semaphorin receptor activity"/>
    <property type="evidence" value="ECO:0007669"/>
    <property type="project" value="InterPro"/>
</dbReference>
<comment type="caution">
    <text evidence="3">The sequence shown here is derived from an EMBL/GenBank/DDBJ whole genome shotgun (WGS) entry which is preliminary data.</text>
</comment>
<feature type="compositionally biased region" description="Polar residues" evidence="1">
    <location>
        <begin position="170"/>
        <end position="188"/>
    </location>
</feature>
<dbReference type="InterPro" id="IPR013783">
    <property type="entry name" value="Ig-like_fold"/>
</dbReference>
<feature type="compositionally biased region" description="Basic and acidic residues" evidence="1">
    <location>
        <begin position="85"/>
        <end position="100"/>
    </location>
</feature>
<feature type="domain" description="Plexin TIG" evidence="2">
    <location>
        <begin position="10"/>
        <end position="69"/>
    </location>
</feature>
<feature type="non-terminal residue" evidence="3">
    <location>
        <position position="1"/>
    </location>
</feature>
<evidence type="ECO:0000313" key="4">
    <source>
        <dbReference type="Proteomes" id="UP001460270"/>
    </source>
</evidence>
<dbReference type="FunFam" id="2.60.40.10:FF:000071">
    <property type="entry name" value="Plexin A2"/>
    <property type="match status" value="1"/>
</dbReference>
<dbReference type="Gene3D" id="2.60.40.10">
    <property type="entry name" value="Immunoglobulins"/>
    <property type="match status" value="1"/>
</dbReference>
<name>A0AAW0MDY0_9GOBI</name>
<evidence type="ECO:0000259" key="2">
    <source>
        <dbReference type="Pfam" id="PF18020"/>
    </source>
</evidence>
<dbReference type="AlphaFoldDB" id="A0AAW0MDY0"/>
<dbReference type="InterPro" id="IPR041362">
    <property type="entry name" value="TIG2_plexin"/>
</dbReference>
<proteinExistence type="predicted"/>
<reference evidence="4" key="1">
    <citation type="submission" date="2024-04" db="EMBL/GenBank/DDBJ databases">
        <title>Salinicola lusitanus LLJ914,a marine bacterium isolated from the Okinawa Trough.</title>
        <authorList>
            <person name="Li J."/>
        </authorList>
    </citation>
    <scope>NUCLEOTIDE SEQUENCE [LARGE SCALE GENOMIC DNA]</scope>
</reference>
<gene>
    <name evidence="3" type="ORF">WMY93_034403</name>
</gene>
<dbReference type="GO" id="GO:0002116">
    <property type="term" value="C:semaphorin receptor complex"/>
    <property type="evidence" value="ECO:0007669"/>
    <property type="project" value="TreeGrafter"/>
</dbReference>
<dbReference type="GO" id="GO:0030334">
    <property type="term" value="P:regulation of cell migration"/>
    <property type="evidence" value="ECO:0007669"/>
    <property type="project" value="TreeGrafter"/>
</dbReference>
<keyword evidence="4" id="KW-1185">Reference proteome</keyword>
<feature type="compositionally biased region" description="Polar residues" evidence="1">
    <location>
        <begin position="293"/>
        <end position="302"/>
    </location>
</feature>
<dbReference type="GO" id="GO:0005886">
    <property type="term" value="C:plasma membrane"/>
    <property type="evidence" value="ECO:0007669"/>
    <property type="project" value="TreeGrafter"/>
</dbReference>
<dbReference type="PANTHER" id="PTHR22625:SF70">
    <property type="entry name" value="PLEXIN A, ISOFORM A"/>
    <property type="match status" value="1"/>
</dbReference>
<dbReference type="PANTHER" id="PTHR22625">
    <property type="entry name" value="PLEXIN"/>
    <property type="match status" value="1"/>
</dbReference>
<accession>A0AAW0MDY0</accession>
<dbReference type="Proteomes" id="UP001460270">
    <property type="component" value="Unassembled WGS sequence"/>
</dbReference>
<protein>
    <recommendedName>
        <fullName evidence="2">Plexin TIG domain-containing protein</fullName>
    </recommendedName>
</protein>
<feature type="compositionally biased region" description="Basic and acidic residues" evidence="1">
    <location>
        <begin position="204"/>
        <end position="261"/>
    </location>
</feature>
<feature type="region of interest" description="Disordered" evidence="1">
    <location>
        <begin position="83"/>
        <end position="308"/>
    </location>
</feature>
<sequence length="308" mass="34493">ECPQLLPSSQIYIPVGVTKPITLSAKNLPQPQSGQRNYECVFNIQGEVQSVPALRFNSSSIQCQKTAAQSSGNQRRRNKILRKTTHAEKEQDPQENHAAEGTRSSGKPARTDPQKTKNKILRKTTAASRNIELRKPRPQIGTDSGNKILRKKRATSEGTRSSGKPRCIRTRSSAKTTAEGTRSSWKTTLQKETRSSGINSLCRSEQDPQENHAARRNRSSEKTTPAKEQDPQENHAAQKEQDPQENHAAEEQDPRENHTAEGTRSSGKTTRRRRNKILMGKPRCRRNKILGKTTPQKEQGSSAKPRRP</sequence>
<dbReference type="InterPro" id="IPR031148">
    <property type="entry name" value="Plexin"/>
</dbReference>
<evidence type="ECO:0000313" key="3">
    <source>
        <dbReference type="EMBL" id="KAK7878123.1"/>
    </source>
</evidence>